<evidence type="ECO:0008006" key="3">
    <source>
        <dbReference type="Google" id="ProtNLM"/>
    </source>
</evidence>
<proteinExistence type="predicted"/>
<dbReference type="PIRSF" id="PIRSF029033">
    <property type="entry name" value="UCP029033"/>
    <property type="match status" value="1"/>
</dbReference>
<accession>A0A1J1E582</accession>
<dbReference type="OrthoDB" id="9806540at2"/>
<dbReference type="InterPro" id="IPR007497">
    <property type="entry name" value="SIMPL/DUF541"/>
</dbReference>
<dbReference type="RefSeq" id="WP_096685461.1">
    <property type="nucleotide sequence ID" value="NZ_AP014564.1"/>
</dbReference>
<gene>
    <name evidence="1" type="ORF">JBKA6_0449</name>
</gene>
<dbReference type="EMBL" id="AP014564">
    <property type="protein sequence ID" value="BAV94462.1"/>
    <property type="molecule type" value="Genomic_DNA"/>
</dbReference>
<protein>
    <recommendedName>
        <fullName evidence="3">SIMPL domain-containing protein</fullName>
    </recommendedName>
</protein>
<dbReference type="InterPro" id="IPR052022">
    <property type="entry name" value="26kDa_periplasmic_antigen"/>
</dbReference>
<dbReference type="Proteomes" id="UP000243197">
    <property type="component" value="Chromosome"/>
</dbReference>
<name>A0A1J1E582_9FLAO</name>
<dbReference type="Gene3D" id="3.30.70.2970">
    <property type="entry name" value="Protein of unknown function (DUF541), domain 2"/>
    <property type="match status" value="1"/>
</dbReference>
<dbReference type="GO" id="GO:0006974">
    <property type="term" value="P:DNA damage response"/>
    <property type="evidence" value="ECO:0007669"/>
    <property type="project" value="TreeGrafter"/>
</dbReference>
<dbReference type="PANTHER" id="PTHR34387">
    <property type="entry name" value="SLR1258 PROTEIN"/>
    <property type="match status" value="1"/>
</dbReference>
<keyword evidence="2" id="KW-1185">Reference proteome</keyword>
<dbReference type="AlphaFoldDB" id="A0A1J1E582"/>
<reference evidence="1 2" key="1">
    <citation type="submission" date="2014-03" db="EMBL/GenBank/DDBJ databases">
        <title>complete genome sequence of Flavobacteriaceae bacterium JBKA-6.</title>
        <authorList>
            <person name="Takano T."/>
            <person name="Nakamura Y."/>
            <person name="Takuma S."/>
            <person name="Yasuike M."/>
            <person name="Matsuyama T."/>
            <person name="Sakai T."/>
            <person name="Fujiwara A."/>
            <person name="Kimoto K."/>
            <person name="Fukuda Y."/>
            <person name="Kondo H."/>
            <person name="Hirono I."/>
            <person name="Nakayasu C."/>
        </authorList>
    </citation>
    <scope>NUCLEOTIDE SEQUENCE [LARGE SCALE GENOMIC DNA]</scope>
    <source>
        <strain evidence="1 2">JBKA-6</strain>
    </source>
</reference>
<dbReference type="PANTHER" id="PTHR34387:SF2">
    <property type="entry name" value="SLR1258 PROTEIN"/>
    <property type="match status" value="1"/>
</dbReference>
<dbReference type="InterPro" id="IPR016907">
    <property type="entry name" value="UCP029033"/>
</dbReference>
<dbReference type="KEGG" id="ise:JBKA6_0449"/>
<organism evidence="1 2">
    <name type="scientific">Ichthyobacterium seriolicida</name>
    <dbReference type="NCBI Taxonomy" id="242600"/>
    <lineage>
        <taxon>Bacteria</taxon>
        <taxon>Pseudomonadati</taxon>
        <taxon>Bacteroidota</taxon>
        <taxon>Flavobacteriia</taxon>
        <taxon>Flavobacteriales</taxon>
        <taxon>Ichthyobacteriaceae</taxon>
        <taxon>Ichthyobacterium</taxon>
    </lineage>
</organism>
<evidence type="ECO:0000313" key="1">
    <source>
        <dbReference type="EMBL" id="BAV94462.1"/>
    </source>
</evidence>
<sequence length="238" mass="26939">MKNRQTILLSLILSVGIILSSIAIANTLVKGEKVDRFVTVIGSAQRDIEVDLGVLHLNIGHCEKDQDLSEVKNALDSKIQFIYDYLESKGIEKREIEQSHFYVSLVNFPVDDYSDSQYESDRYYARVELVVKTHNVDALRESISDMYTLISKDITLSYTSHVGYMVRNLAGIETELKEEATKNARELAEKFGVYSNSTIGGIKKVHQGDLSVERYDFNSTLNFQKASVSSTVEFYLID</sequence>
<dbReference type="Pfam" id="PF04402">
    <property type="entry name" value="SIMPL"/>
    <property type="match status" value="1"/>
</dbReference>
<dbReference type="Gene3D" id="3.30.110.170">
    <property type="entry name" value="Protein of unknown function (DUF541), domain 1"/>
    <property type="match status" value="1"/>
</dbReference>
<evidence type="ECO:0000313" key="2">
    <source>
        <dbReference type="Proteomes" id="UP000243197"/>
    </source>
</evidence>